<dbReference type="InterPro" id="IPR050712">
    <property type="entry name" value="NAD(P)H-dep_reductase"/>
</dbReference>
<dbReference type="InterPro" id="IPR029039">
    <property type="entry name" value="Flavoprotein-like_sf"/>
</dbReference>
<dbReference type="InterPro" id="IPR005025">
    <property type="entry name" value="FMN_Rdtase-like_dom"/>
</dbReference>
<dbReference type="Gene3D" id="3.40.50.360">
    <property type="match status" value="1"/>
</dbReference>
<protein>
    <submittedName>
        <fullName evidence="2">FMN reductase</fullName>
    </submittedName>
</protein>
<dbReference type="GO" id="GO:0005829">
    <property type="term" value="C:cytosol"/>
    <property type="evidence" value="ECO:0007669"/>
    <property type="project" value="TreeGrafter"/>
</dbReference>
<dbReference type="GO" id="GO:0010181">
    <property type="term" value="F:FMN binding"/>
    <property type="evidence" value="ECO:0007669"/>
    <property type="project" value="TreeGrafter"/>
</dbReference>
<dbReference type="AlphaFoldDB" id="A0A917WYM7"/>
<dbReference type="PANTHER" id="PTHR30543:SF21">
    <property type="entry name" value="NAD(P)H-DEPENDENT FMN REDUCTASE LOT6"/>
    <property type="match status" value="1"/>
</dbReference>
<dbReference type="RefSeq" id="WP_189044157.1">
    <property type="nucleotide sequence ID" value="NZ_BMNB01000011.1"/>
</dbReference>
<proteinExistence type="predicted"/>
<accession>A0A917WYM7</accession>
<dbReference type="Pfam" id="PF03358">
    <property type="entry name" value="FMN_red"/>
    <property type="match status" value="1"/>
</dbReference>
<comment type="caution">
    <text evidence="2">The sequence shown here is derived from an EMBL/GenBank/DDBJ whole genome shotgun (WGS) entry which is preliminary data.</text>
</comment>
<evidence type="ECO:0000259" key="1">
    <source>
        <dbReference type="Pfam" id="PF03358"/>
    </source>
</evidence>
<dbReference type="EMBL" id="BMNB01000011">
    <property type="protein sequence ID" value="GGM41028.1"/>
    <property type="molecule type" value="Genomic_DNA"/>
</dbReference>
<feature type="domain" description="NADPH-dependent FMN reductase-like" evidence="1">
    <location>
        <begin position="9"/>
        <end position="152"/>
    </location>
</feature>
<sequence>MRQQQPFVVGVIVGSSRPGRRGPAVAGWVTEVLAQHPAVRAGEVTIELIDLAEHRLPLLDEPVPARFGDYRHEHTRRWSAAMAACDAFVFVTPEYNHSIPAVLKNGIDYLDAEWRGKPAGLLSYGADGGGRAAGHLRDILTEVGARVVDDHVELGLFVDFEWPGEDLSDPTAAARIAPGEDRAAAVTALLTDLLDAARDLVAVA</sequence>
<gene>
    <name evidence="2" type="ORF">GCM10011608_27260</name>
</gene>
<reference evidence="2" key="2">
    <citation type="submission" date="2020-09" db="EMBL/GenBank/DDBJ databases">
        <authorList>
            <person name="Sun Q."/>
            <person name="Zhou Y."/>
        </authorList>
    </citation>
    <scope>NUCLEOTIDE SEQUENCE</scope>
    <source>
        <strain evidence="2">CGMCC 4.7312</strain>
    </source>
</reference>
<evidence type="ECO:0000313" key="3">
    <source>
        <dbReference type="Proteomes" id="UP000608890"/>
    </source>
</evidence>
<keyword evidence="3" id="KW-1185">Reference proteome</keyword>
<evidence type="ECO:0000313" key="2">
    <source>
        <dbReference type="EMBL" id="GGM41028.1"/>
    </source>
</evidence>
<reference evidence="2" key="1">
    <citation type="journal article" date="2014" name="Int. J. Syst. Evol. Microbiol.">
        <title>Complete genome sequence of Corynebacterium casei LMG S-19264T (=DSM 44701T), isolated from a smear-ripened cheese.</title>
        <authorList>
            <consortium name="US DOE Joint Genome Institute (JGI-PGF)"/>
            <person name="Walter F."/>
            <person name="Albersmeier A."/>
            <person name="Kalinowski J."/>
            <person name="Ruckert C."/>
        </authorList>
    </citation>
    <scope>NUCLEOTIDE SEQUENCE</scope>
    <source>
        <strain evidence="2">CGMCC 4.7312</strain>
    </source>
</reference>
<name>A0A917WYM7_9ACTN</name>
<dbReference type="Proteomes" id="UP000608890">
    <property type="component" value="Unassembled WGS sequence"/>
</dbReference>
<dbReference type="GO" id="GO:0016491">
    <property type="term" value="F:oxidoreductase activity"/>
    <property type="evidence" value="ECO:0007669"/>
    <property type="project" value="InterPro"/>
</dbReference>
<organism evidence="2 3">
    <name type="scientific">Micromonospora sonchi</name>
    <dbReference type="NCBI Taxonomy" id="1763543"/>
    <lineage>
        <taxon>Bacteria</taxon>
        <taxon>Bacillati</taxon>
        <taxon>Actinomycetota</taxon>
        <taxon>Actinomycetes</taxon>
        <taxon>Micromonosporales</taxon>
        <taxon>Micromonosporaceae</taxon>
        <taxon>Micromonospora</taxon>
    </lineage>
</organism>
<dbReference type="SUPFAM" id="SSF52218">
    <property type="entry name" value="Flavoproteins"/>
    <property type="match status" value="1"/>
</dbReference>
<dbReference type="PANTHER" id="PTHR30543">
    <property type="entry name" value="CHROMATE REDUCTASE"/>
    <property type="match status" value="1"/>
</dbReference>